<evidence type="ECO:0008006" key="5">
    <source>
        <dbReference type="Google" id="ProtNLM"/>
    </source>
</evidence>
<organism evidence="3 4">
    <name type="scientific">Rhodococcus jostii (strain RHA1)</name>
    <dbReference type="NCBI Taxonomy" id="101510"/>
    <lineage>
        <taxon>Bacteria</taxon>
        <taxon>Bacillati</taxon>
        <taxon>Actinomycetota</taxon>
        <taxon>Actinomycetes</taxon>
        <taxon>Mycobacteriales</taxon>
        <taxon>Nocardiaceae</taxon>
        <taxon>Rhodococcus</taxon>
    </lineage>
</organism>
<reference evidence="4" key="1">
    <citation type="journal article" date="2006" name="Proc. Natl. Acad. Sci. U.S.A.">
        <title>The complete genome of Rhodococcus sp. RHA1 provides insights into a catabolic powerhouse.</title>
        <authorList>
            <person name="McLeod M.P."/>
            <person name="Warren R.L."/>
            <person name="Hsiao W.W.L."/>
            <person name="Araki N."/>
            <person name="Myhre M."/>
            <person name="Fernandes C."/>
            <person name="Miyazawa D."/>
            <person name="Wong W."/>
            <person name="Lillquist A.L."/>
            <person name="Wang D."/>
            <person name="Dosanjh M."/>
            <person name="Hara H."/>
            <person name="Petrescu A."/>
            <person name="Morin R.D."/>
            <person name="Yang G."/>
            <person name="Stott J.M."/>
            <person name="Schein J.E."/>
            <person name="Shin H."/>
            <person name="Smailus D."/>
            <person name="Siddiqui A.S."/>
            <person name="Marra M.A."/>
            <person name="Jones S.J.M."/>
            <person name="Holt R."/>
            <person name="Brinkman F.S.L."/>
            <person name="Miyauchi K."/>
            <person name="Fukuda M."/>
            <person name="Davies J.E."/>
            <person name="Mohn W.W."/>
            <person name="Eltis L.D."/>
        </authorList>
    </citation>
    <scope>NUCLEOTIDE SEQUENCE [LARGE SCALE GENOMIC DNA]</scope>
    <source>
        <strain evidence="4">RHA1</strain>
    </source>
</reference>
<evidence type="ECO:0000313" key="3">
    <source>
        <dbReference type="EMBL" id="ABG91954.1"/>
    </source>
</evidence>
<feature type="compositionally biased region" description="Low complexity" evidence="1">
    <location>
        <begin position="112"/>
        <end position="135"/>
    </location>
</feature>
<dbReference type="HOGENOM" id="CLU_420261_0_0_11"/>
<evidence type="ECO:0000313" key="4">
    <source>
        <dbReference type="Proteomes" id="UP000008710"/>
    </source>
</evidence>
<feature type="signal peptide" evidence="2">
    <location>
        <begin position="1"/>
        <end position="41"/>
    </location>
</feature>
<dbReference type="KEGG" id="rha:RHA1_ro00118"/>
<feature type="region of interest" description="Disordered" evidence="1">
    <location>
        <begin position="40"/>
        <end position="156"/>
    </location>
</feature>
<gene>
    <name evidence="3" type="ordered locus">RHA1_ro00118</name>
</gene>
<sequence length="652" mass="69705">MARVTKYLNLPRPKRASPAKTLILASLASVLFATGGGIAAAQPTTTPTPTPSTTTTTPTSPTPTETTAERVTPSSTVPSSPPASPSGTVPAVESTPEASAAPDVTTPAPSGSAQTDSSAPTTTPSESTTPSSAPANGKKIPYTGLPTENPNATIVPGKMRSDREELPEGFTKEDADKAEMKEAELQKQASGLRAAVAPGCQVYWPSDFQVCGAIRDKYNSLGAQFSFLGFPTTNELTNPDGFGRRSVFVNGPIYWSAASGAHPVVNHFFAAWQRNNWETGPLGYPTTDEIVNPDGLGRRQEFQNTAAIYWKLNEAWAIRGAIRDKWNTVNAERPGSLLGYPLSDEIVLPDGQGRMNRFERGVLYWHPSHGAHPVVSGILDQWTASGYETGAYGYPTADEVTLQDIARQQQFQNGILYSPKRVAADAAYKDYMQAPAAAQCAAPLGSRVGAWTCTKAGGAAAALPAPPQFNGPGEYCDVNFGGCWNVYDDFRADYQGDVVFGAGPQIIGNGSVVVEWKLAGPYTQITRATVSSNDAVMGRVVFAGALQNGAVGVANGGSLIHSTQPQFAPGPHMTGRAVGLPNPSGMELEDRRMRDHNYVVQISVEFSEWPGYWYFYVRSPVAHYDDDDPNDIYRFMGADQLPGNPVGGDWKW</sequence>
<dbReference type="eggNOG" id="COG5479">
    <property type="taxonomic scope" value="Bacteria"/>
</dbReference>
<proteinExistence type="predicted"/>
<dbReference type="AlphaFoldDB" id="Q0SKI2"/>
<evidence type="ECO:0000256" key="1">
    <source>
        <dbReference type="SAM" id="MobiDB-lite"/>
    </source>
</evidence>
<keyword evidence="2" id="KW-0732">Signal</keyword>
<dbReference type="Pfam" id="PF08310">
    <property type="entry name" value="LGFP"/>
    <property type="match status" value="3"/>
</dbReference>
<feature type="compositionally biased region" description="Low complexity" evidence="1">
    <location>
        <begin position="43"/>
        <end position="78"/>
    </location>
</feature>
<evidence type="ECO:0000256" key="2">
    <source>
        <dbReference type="SAM" id="SignalP"/>
    </source>
</evidence>
<name>Q0SKI2_RHOJR</name>
<accession>Q0SKI2</accession>
<feature type="chain" id="PRO_5004176839" description="LGFP repeat-containing protein" evidence="2">
    <location>
        <begin position="42"/>
        <end position="652"/>
    </location>
</feature>
<protein>
    <recommendedName>
        <fullName evidence="5">LGFP repeat-containing protein</fullName>
    </recommendedName>
</protein>
<dbReference type="OrthoDB" id="2751008at2"/>
<dbReference type="EMBL" id="CP000431">
    <property type="protein sequence ID" value="ABG91954.1"/>
    <property type="molecule type" value="Genomic_DNA"/>
</dbReference>
<dbReference type="Proteomes" id="UP000008710">
    <property type="component" value="Chromosome"/>
</dbReference>
<dbReference type="InterPro" id="IPR013207">
    <property type="entry name" value="LGFP"/>
</dbReference>